<dbReference type="GO" id="GO:0016192">
    <property type="term" value="P:vesicle-mediated transport"/>
    <property type="evidence" value="ECO:0007669"/>
    <property type="project" value="UniProtKB-KW"/>
</dbReference>
<evidence type="ECO:0000256" key="2">
    <source>
        <dbReference type="ARBA" id="ARBA00006835"/>
    </source>
</evidence>
<comment type="caution">
    <text evidence="18">The sequence shown here is derived from an EMBL/GenBank/DDBJ whole genome shotgun (WGS) entry which is preliminary data.</text>
</comment>
<dbReference type="GO" id="GO:0006351">
    <property type="term" value="P:DNA-templated transcription"/>
    <property type="evidence" value="ECO:0007669"/>
    <property type="project" value="InterPro"/>
</dbReference>
<evidence type="ECO:0000256" key="14">
    <source>
        <dbReference type="ARBA" id="ARBA00023136"/>
    </source>
</evidence>
<feature type="domain" description="RNA polymerase Rpb2" evidence="17">
    <location>
        <begin position="68"/>
        <end position="97"/>
    </location>
</feature>
<evidence type="ECO:0000259" key="16">
    <source>
        <dbReference type="Pfam" id="PF00562"/>
    </source>
</evidence>
<evidence type="ECO:0000256" key="5">
    <source>
        <dbReference type="ARBA" id="ARBA00022448"/>
    </source>
</evidence>
<keyword evidence="15" id="KW-0804">Transcription</keyword>
<dbReference type="PANTHER" id="PTHR20856">
    <property type="entry name" value="DNA-DIRECTED RNA POLYMERASE I SUBUNIT 2"/>
    <property type="match status" value="1"/>
</dbReference>
<evidence type="ECO:0000259" key="17">
    <source>
        <dbReference type="Pfam" id="PF04567"/>
    </source>
</evidence>
<dbReference type="GO" id="GO:0005789">
    <property type="term" value="C:endoplasmic reticulum membrane"/>
    <property type="evidence" value="ECO:0007669"/>
    <property type="project" value="UniProtKB-SubCell"/>
</dbReference>
<dbReference type="InterPro" id="IPR007120">
    <property type="entry name" value="DNA-dir_RNAP_su2_dom"/>
</dbReference>
<dbReference type="GO" id="GO:0015031">
    <property type="term" value="P:protein transport"/>
    <property type="evidence" value="ECO:0007669"/>
    <property type="project" value="UniProtKB-KW"/>
</dbReference>
<keyword evidence="6" id="KW-0240">DNA-directed RNA polymerase</keyword>
<name>A0AAV8SDX5_9ROSI</name>
<keyword evidence="10" id="KW-0256">Endoplasmic reticulum</keyword>
<evidence type="ECO:0000256" key="8">
    <source>
        <dbReference type="ARBA" id="ARBA00022692"/>
    </source>
</evidence>
<comment type="similarity">
    <text evidence="3">Belongs to the USE1 family.</text>
</comment>
<dbReference type="Pfam" id="PF09753">
    <property type="entry name" value="Use1"/>
    <property type="match status" value="1"/>
</dbReference>
<dbReference type="EC" id="2.7.7.6" evidence="4"/>
<evidence type="ECO:0000256" key="4">
    <source>
        <dbReference type="ARBA" id="ARBA00012418"/>
    </source>
</evidence>
<comment type="subcellular location">
    <subcellularLocation>
        <location evidence="1">Endoplasmic reticulum membrane</location>
        <topology evidence="1">Single-pass type IV membrane protein</topology>
    </subcellularLocation>
</comment>
<dbReference type="InterPro" id="IPR015712">
    <property type="entry name" value="DNA-dir_RNA_pol_su2"/>
</dbReference>
<dbReference type="Proteomes" id="UP001159364">
    <property type="component" value="Linkage Group LG11"/>
</dbReference>
<evidence type="ECO:0000256" key="12">
    <source>
        <dbReference type="ARBA" id="ARBA00022927"/>
    </source>
</evidence>
<evidence type="ECO:0000256" key="13">
    <source>
        <dbReference type="ARBA" id="ARBA00022989"/>
    </source>
</evidence>
<keyword evidence="19" id="KW-1185">Reference proteome</keyword>
<accession>A0AAV8SDX5</accession>
<sequence length="280" mass="32081">MEEGKRSQQHSFDDKQSQWKALSPVLCDWLTNHNLQFADAMRKLRRTGKIGEFVSVFVNEKQDGACTFDDFLQEGLIEYLDVNDENNALIALYEGEATLETTHIEIEPFTILGVYAGLIPYPHHNQSPRNTYQCAMGKQDLGNIAYNQASDSRYVLVWQQAAARIGMKRSASSIQWLSERISLARYAHYENNWNNCVRRELLMGYQDSPTTNFEDRTREPVQADPSAPVKLDTAAKAHIEQHRKLQEDLTDEMVGLARQLKETSLMMSQSVQNTERVLFS</sequence>
<keyword evidence="11" id="KW-0931">ER-Golgi transport</keyword>
<dbReference type="Pfam" id="PF00562">
    <property type="entry name" value="RNA_pol_Rpb2_6"/>
    <property type="match status" value="1"/>
</dbReference>
<proteinExistence type="inferred from homology"/>
<keyword evidence="12" id="KW-0653">Protein transport</keyword>
<evidence type="ECO:0000256" key="10">
    <source>
        <dbReference type="ARBA" id="ARBA00022824"/>
    </source>
</evidence>
<keyword evidence="8" id="KW-0812">Transmembrane</keyword>
<evidence type="ECO:0000256" key="9">
    <source>
        <dbReference type="ARBA" id="ARBA00022695"/>
    </source>
</evidence>
<dbReference type="InterPro" id="IPR019150">
    <property type="entry name" value="Vesicle_transport_protein_Use1"/>
</dbReference>
<evidence type="ECO:0000256" key="7">
    <source>
        <dbReference type="ARBA" id="ARBA00022679"/>
    </source>
</evidence>
<comment type="similarity">
    <text evidence="2">Belongs to the RNA polymerase beta chain family.</text>
</comment>
<dbReference type="Pfam" id="PF04567">
    <property type="entry name" value="RNA_pol_Rpb2_5"/>
    <property type="match status" value="1"/>
</dbReference>
<dbReference type="GO" id="GO:0000428">
    <property type="term" value="C:DNA-directed RNA polymerase complex"/>
    <property type="evidence" value="ECO:0007669"/>
    <property type="project" value="UniProtKB-KW"/>
</dbReference>
<evidence type="ECO:0000313" key="19">
    <source>
        <dbReference type="Proteomes" id="UP001159364"/>
    </source>
</evidence>
<evidence type="ECO:0000313" key="18">
    <source>
        <dbReference type="EMBL" id="KAJ8750442.1"/>
    </source>
</evidence>
<keyword evidence="5" id="KW-0813">Transport</keyword>
<keyword evidence="7" id="KW-0808">Transferase</keyword>
<protein>
    <recommendedName>
        <fullName evidence="4">DNA-directed RNA polymerase</fullName>
        <ecNumber evidence="4">2.7.7.6</ecNumber>
    </recommendedName>
</protein>
<dbReference type="EMBL" id="JAIWQS010000011">
    <property type="protein sequence ID" value="KAJ8750442.1"/>
    <property type="molecule type" value="Genomic_DNA"/>
</dbReference>
<dbReference type="FunFam" id="2.40.270.10:FF:000022">
    <property type="match status" value="1"/>
</dbReference>
<dbReference type="GO" id="GO:0003899">
    <property type="term" value="F:DNA-directed RNA polymerase activity"/>
    <property type="evidence" value="ECO:0007669"/>
    <property type="project" value="UniProtKB-EC"/>
</dbReference>
<gene>
    <name evidence="18" type="ORF">K2173_015581</name>
</gene>
<keyword evidence="14" id="KW-0472">Membrane</keyword>
<dbReference type="GO" id="GO:0003677">
    <property type="term" value="F:DNA binding"/>
    <property type="evidence" value="ECO:0007669"/>
    <property type="project" value="InterPro"/>
</dbReference>
<evidence type="ECO:0000256" key="1">
    <source>
        <dbReference type="ARBA" id="ARBA00004163"/>
    </source>
</evidence>
<dbReference type="InterPro" id="IPR007647">
    <property type="entry name" value="RNA_pol_Rpb2_5"/>
</dbReference>
<evidence type="ECO:0000256" key="6">
    <source>
        <dbReference type="ARBA" id="ARBA00022478"/>
    </source>
</evidence>
<dbReference type="AlphaFoldDB" id="A0AAV8SDX5"/>
<organism evidence="18 19">
    <name type="scientific">Erythroxylum novogranatense</name>
    <dbReference type="NCBI Taxonomy" id="1862640"/>
    <lineage>
        <taxon>Eukaryota</taxon>
        <taxon>Viridiplantae</taxon>
        <taxon>Streptophyta</taxon>
        <taxon>Embryophyta</taxon>
        <taxon>Tracheophyta</taxon>
        <taxon>Spermatophyta</taxon>
        <taxon>Magnoliopsida</taxon>
        <taxon>eudicotyledons</taxon>
        <taxon>Gunneridae</taxon>
        <taxon>Pentapetalae</taxon>
        <taxon>rosids</taxon>
        <taxon>fabids</taxon>
        <taxon>Malpighiales</taxon>
        <taxon>Erythroxylaceae</taxon>
        <taxon>Erythroxylum</taxon>
    </lineage>
</organism>
<evidence type="ECO:0000256" key="15">
    <source>
        <dbReference type="ARBA" id="ARBA00023163"/>
    </source>
</evidence>
<dbReference type="InterPro" id="IPR037033">
    <property type="entry name" value="DNA-dir_RNAP_su2_hyb_sf"/>
</dbReference>
<keyword evidence="9" id="KW-0548">Nucleotidyltransferase</keyword>
<dbReference type="GO" id="GO:0032549">
    <property type="term" value="F:ribonucleoside binding"/>
    <property type="evidence" value="ECO:0007669"/>
    <property type="project" value="InterPro"/>
</dbReference>
<feature type="domain" description="DNA-directed RNA polymerase subunit 2 hybrid-binding" evidence="16">
    <location>
        <begin position="116"/>
        <end position="151"/>
    </location>
</feature>
<dbReference type="SUPFAM" id="SSF64484">
    <property type="entry name" value="beta and beta-prime subunits of DNA dependent RNA-polymerase"/>
    <property type="match status" value="1"/>
</dbReference>
<evidence type="ECO:0000256" key="11">
    <source>
        <dbReference type="ARBA" id="ARBA00022892"/>
    </source>
</evidence>
<dbReference type="Gene3D" id="2.40.270.10">
    <property type="entry name" value="DNA-directed RNA polymerase, subunit 2, domain 6"/>
    <property type="match status" value="1"/>
</dbReference>
<keyword evidence="13" id="KW-1133">Transmembrane helix</keyword>
<evidence type="ECO:0000256" key="3">
    <source>
        <dbReference type="ARBA" id="ARBA00007891"/>
    </source>
</evidence>
<reference evidence="18 19" key="1">
    <citation type="submission" date="2021-09" db="EMBL/GenBank/DDBJ databases">
        <title>Genomic insights and catalytic innovation underlie evolution of tropane alkaloids biosynthesis.</title>
        <authorList>
            <person name="Wang Y.-J."/>
            <person name="Tian T."/>
            <person name="Huang J.-P."/>
            <person name="Huang S.-X."/>
        </authorList>
    </citation>
    <scope>NUCLEOTIDE SEQUENCE [LARGE SCALE GENOMIC DNA]</scope>
    <source>
        <strain evidence="18">KIB-2018</strain>
        <tissue evidence="18">Leaf</tissue>
    </source>
</reference>